<evidence type="ECO:0000313" key="3">
    <source>
        <dbReference type="Proteomes" id="UP000216446"/>
    </source>
</evidence>
<feature type="transmembrane region" description="Helical" evidence="1">
    <location>
        <begin position="62"/>
        <end position="81"/>
    </location>
</feature>
<keyword evidence="1" id="KW-1133">Transmembrane helix</keyword>
<dbReference type="EMBL" id="MQWB01000001">
    <property type="protein sequence ID" value="OZC03967.1"/>
    <property type="molecule type" value="Genomic_DNA"/>
</dbReference>
<comment type="caution">
    <text evidence="2">The sequence shown here is derived from an EMBL/GenBank/DDBJ whole genome shotgun (WGS) entry which is preliminary data.</text>
</comment>
<reference evidence="2 3" key="1">
    <citation type="submission" date="2016-11" db="EMBL/GenBank/DDBJ databases">
        <title>Study of marine rhodopsin-containing bacteria.</title>
        <authorList>
            <person name="Yoshizawa S."/>
            <person name="Kumagai Y."/>
            <person name="Kogure K."/>
        </authorList>
    </citation>
    <scope>NUCLEOTIDE SEQUENCE [LARGE SCALE GENOMIC DNA]</scope>
    <source>
        <strain evidence="2 3">SG-29</strain>
    </source>
</reference>
<evidence type="ECO:0000313" key="2">
    <source>
        <dbReference type="EMBL" id="OZC03967.1"/>
    </source>
</evidence>
<dbReference type="AlphaFoldDB" id="A0A259U299"/>
<feature type="transmembrane region" description="Helical" evidence="1">
    <location>
        <begin position="93"/>
        <end position="111"/>
    </location>
</feature>
<keyword evidence="3" id="KW-1185">Reference proteome</keyword>
<accession>A0A259U299</accession>
<evidence type="ECO:0000256" key="1">
    <source>
        <dbReference type="SAM" id="Phobius"/>
    </source>
</evidence>
<feature type="transmembrane region" description="Helical" evidence="1">
    <location>
        <begin position="137"/>
        <end position="158"/>
    </location>
</feature>
<feature type="transmembrane region" description="Helical" evidence="1">
    <location>
        <begin position="6"/>
        <end position="25"/>
    </location>
</feature>
<gene>
    <name evidence="2" type="ORF">BSZ36_13830</name>
</gene>
<name>A0A259U299_9BACT</name>
<feature type="transmembrane region" description="Helical" evidence="1">
    <location>
        <begin position="32"/>
        <end position="50"/>
    </location>
</feature>
<dbReference type="InParanoid" id="A0A259U299"/>
<organism evidence="2 3">
    <name type="scientific">Rubricoccus marinus</name>
    <dbReference type="NCBI Taxonomy" id="716817"/>
    <lineage>
        <taxon>Bacteria</taxon>
        <taxon>Pseudomonadati</taxon>
        <taxon>Rhodothermota</taxon>
        <taxon>Rhodothermia</taxon>
        <taxon>Rhodothermales</taxon>
        <taxon>Rubricoccaceae</taxon>
        <taxon>Rubricoccus</taxon>
    </lineage>
</organism>
<protein>
    <submittedName>
        <fullName evidence="2">Uncharacterized protein</fullName>
    </submittedName>
</protein>
<keyword evidence="1" id="KW-0812">Transmembrane</keyword>
<proteinExistence type="predicted"/>
<keyword evidence="1" id="KW-0472">Membrane</keyword>
<sequence length="169" mass="18050">MELLRGLAILFGAAFAVGALAALLFRKRQGWLSGAAIVVLGSWPLWIMLSQATTCTMGDDDSWAVTLGLCSILAGGAVPLLAASGAAWRNHRAMVPLLTLAPLLFYVPHMLETGWGEHSLCGPEYTLYAASRPLALAFYPVMWGYGLLLSALAFLPFLRQRPPSAPPAP</sequence>
<dbReference type="Proteomes" id="UP000216446">
    <property type="component" value="Unassembled WGS sequence"/>
</dbReference>
<dbReference type="RefSeq" id="WP_094549926.1">
    <property type="nucleotide sequence ID" value="NZ_MQWB01000001.1"/>
</dbReference>